<organism evidence="3 4">
    <name type="scientific">Mucilaginibacter frigoritolerans</name>
    <dbReference type="NCBI Taxonomy" id="652788"/>
    <lineage>
        <taxon>Bacteria</taxon>
        <taxon>Pseudomonadati</taxon>
        <taxon>Bacteroidota</taxon>
        <taxon>Sphingobacteriia</taxon>
        <taxon>Sphingobacteriales</taxon>
        <taxon>Sphingobacteriaceae</taxon>
        <taxon>Mucilaginibacter</taxon>
    </lineage>
</organism>
<dbReference type="RefSeq" id="WP_144915466.1">
    <property type="nucleotide sequence ID" value="NZ_VLLI01000013.1"/>
</dbReference>
<keyword evidence="1" id="KW-0175">Coiled coil</keyword>
<dbReference type="InterPro" id="IPR027417">
    <property type="entry name" value="P-loop_NTPase"/>
</dbReference>
<keyword evidence="2" id="KW-0812">Transmembrane</keyword>
<feature type="transmembrane region" description="Helical" evidence="2">
    <location>
        <begin position="455"/>
        <end position="479"/>
    </location>
</feature>
<feature type="coiled-coil region" evidence="1">
    <location>
        <begin position="215"/>
        <end position="249"/>
    </location>
</feature>
<keyword evidence="4" id="KW-1185">Reference proteome</keyword>
<keyword evidence="2" id="KW-1133">Transmembrane helix</keyword>
<dbReference type="AlphaFoldDB" id="A0A562TRW8"/>
<gene>
    <name evidence="3" type="ORF">JN11_04083</name>
</gene>
<evidence type="ECO:0000313" key="3">
    <source>
        <dbReference type="EMBL" id="TWI96349.1"/>
    </source>
</evidence>
<dbReference type="SUPFAM" id="SSF52540">
    <property type="entry name" value="P-loop containing nucleoside triphosphate hydrolases"/>
    <property type="match status" value="1"/>
</dbReference>
<evidence type="ECO:0000256" key="2">
    <source>
        <dbReference type="SAM" id="Phobius"/>
    </source>
</evidence>
<proteinExistence type="predicted"/>
<keyword evidence="2" id="KW-0472">Membrane</keyword>
<comment type="caution">
    <text evidence="3">The sequence shown here is derived from an EMBL/GenBank/DDBJ whole genome shotgun (WGS) entry which is preliminary data.</text>
</comment>
<protein>
    <submittedName>
        <fullName evidence="3">Uncharacterized protein involved in exopolysaccharide biosynthesis</fullName>
    </submittedName>
</protein>
<reference evidence="3 4" key="1">
    <citation type="submission" date="2019-07" db="EMBL/GenBank/DDBJ databases">
        <title>Genomic Encyclopedia of Archaeal and Bacterial Type Strains, Phase II (KMG-II): from individual species to whole genera.</title>
        <authorList>
            <person name="Goeker M."/>
        </authorList>
    </citation>
    <scope>NUCLEOTIDE SEQUENCE [LARGE SCALE GENOMIC DNA]</scope>
    <source>
        <strain evidence="3 4">ATCC BAA-1854</strain>
    </source>
</reference>
<sequence length="718" mass="81856">MEISSYFSLLNKYKYIIIAIVLVTIVGSYFLVNNLPDEYISSTQISTGIVDASRHLLDKDNTPNAQSDEINREFSNLTEIIKLKKLIDNLSYELIVHDLSTDTPFRKLNHQFKDLSPLAKEHALAVFKNKLENSEPLSLYNKDENGLNDMLISMKYDERSIRKYLDVARNNESDFITITYTSENPQLSAFVVNTLCAEFINYYTVNVKKNESNAVEFLSKLLDEKKQALDDKKEQLQQYKIKNGILNLEDQSKSIFAQILMYQDKKLQAEKDYASYVGAVKGIDQRFDSKDRKYAESVTSEYNQAITNTEEQIHTLNDEYVHSGFNPKYKSALDSLRTQLTAQLNKSSDKYIVNPLVAKDNLVLKKMDLEVSRDLAKYSATSIDKELRDLNAKFKRLVPFDAIVKTYESDINVASQEYLDVLNKFNALSLQSNFSIKLQQVEPATPEVAQPSKKIFLVGLSGIAVLVLCLLVLFILYYFDDTVKEPLDLVNKTQLPLLGSLNLVMGKLELKKLWDVENRNKMQNFKELLRSIRFEIDQDLRGEKILGITSIGIGEGKTLLATSLAYSYAAINKKVLLIDGNFNNPTVTKSMQPKLFVEDYFKLSTYIDRDNSISVLGNHGGDITLLEINDEKHIQNVFNELKSRFDIVLIDLPPLDALTHSKEWILFSNKTIAVFEANKTISKSQGQYIGYLKNLNSKFAGWILNKAKINPRSKRSGN</sequence>
<evidence type="ECO:0000256" key="1">
    <source>
        <dbReference type="SAM" id="Coils"/>
    </source>
</evidence>
<dbReference type="Proteomes" id="UP000317010">
    <property type="component" value="Unassembled WGS sequence"/>
</dbReference>
<dbReference type="EMBL" id="VLLI01000013">
    <property type="protein sequence ID" value="TWI96349.1"/>
    <property type="molecule type" value="Genomic_DNA"/>
</dbReference>
<dbReference type="InterPro" id="IPR050445">
    <property type="entry name" value="Bact_polysacc_biosynth/exp"/>
</dbReference>
<evidence type="ECO:0000313" key="4">
    <source>
        <dbReference type="Proteomes" id="UP000317010"/>
    </source>
</evidence>
<dbReference type="PANTHER" id="PTHR32309:SF31">
    <property type="entry name" value="CAPSULAR EXOPOLYSACCHARIDE FAMILY"/>
    <property type="match status" value="1"/>
</dbReference>
<dbReference type="OrthoDB" id="972983at2"/>
<feature type="transmembrane region" description="Helical" evidence="2">
    <location>
        <begin position="15"/>
        <end position="32"/>
    </location>
</feature>
<accession>A0A562TRW8</accession>
<dbReference type="PANTHER" id="PTHR32309">
    <property type="entry name" value="TYROSINE-PROTEIN KINASE"/>
    <property type="match status" value="1"/>
</dbReference>
<dbReference type="Gene3D" id="3.40.50.300">
    <property type="entry name" value="P-loop containing nucleotide triphosphate hydrolases"/>
    <property type="match status" value="1"/>
</dbReference>
<name>A0A562TRW8_9SPHI</name>